<dbReference type="KEGG" id="lak:106166226"/>
<comment type="catalytic activity">
    <reaction evidence="31">
        <text>N,N-dimethylaniline + NADPH + O2 + H(+) = N,N-dimethylaniline N-oxide + NADP(+) + H2O</text>
        <dbReference type="Rhea" id="RHEA:24468"/>
        <dbReference type="ChEBI" id="CHEBI:15377"/>
        <dbReference type="ChEBI" id="CHEBI:15378"/>
        <dbReference type="ChEBI" id="CHEBI:15379"/>
        <dbReference type="ChEBI" id="CHEBI:16269"/>
        <dbReference type="ChEBI" id="CHEBI:17735"/>
        <dbReference type="ChEBI" id="CHEBI:57783"/>
        <dbReference type="ChEBI" id="CHEBI:58349"/>
        <dbReference type="EC" id="1.14.13.8"/>
    </reaction>
    <physiologicalReaction direction="left-to-right" evidence="31">
        <dbReference type="Rhea" id="RHEA:24469"/>
    </physiologicalReaction>
</comment>
<comment type="catalytic activity">
    <reaction evidence="25">
        <text>hexan-3-one + NADPH + O2 + H(+) = ethyl butanoate + NADP(+) + H2O</text>
        <dbReference type="Rhea" id="RHEA:54844"/>
        <dbReference type="ChEBI" id="CHEBI:15377"/>
        <dbReference type="ChEBI" id="CHEBI:15378"/>
        <dbReference type="ChEBI" id="CHEBI:15379"/>
        <dbReference type="ChEBI" id="CHEBI:57783"/>
        <dbReference type="ChEBI" id="CHEBI:58349"/>
        <dbReference type="ChEBI" id="CHEBI:88764"/>
        <dbReference type="ChEBI" id="CHEBI:89891"/>
    </reaction>
    <physiologicalReaction direction="left-to-right" evidence="25">
        <dbReference type="Rhea" id="RHEA:54845"/>
    </physiologicalReaction>
</comment>
<comment type="catalytic activity">
    <reaction evidence="23">
        <text>sulcatone + NADPH + O2 + H(+) = 4-methylpent-3-en-1-yl acetate + NADP(+) + H2O</text>
        <dbReference type="Rhea" id="RHEA:54864"/>
        <dbReference type="ChEBI" id="CHEBI:15377"/>
        <dbReference type="ChEBI" id="CHEBI:15378"/>
        <dbReference type="ChEBI" id="CHEBI:15379"/>
        <dbReference type="ChEBI" id="CHEBI:16310"/>
        <dbReference type="ChEBI" id="CHEBI:57783"/>
        <dbReference type="ChEBI" id="CHEBI:58349"/>
        <dbReference type="ChEBI" id="CHEBI:138373"/>
    </reaction>
    <physiologicalReaction direction="left-to-right" evidence="23">
        <dbReference type="Rhea" id="RHEA:54865"/>
    </physiologicalReaction>
</comment>
<evidence type="ECO:0000256" key="21">
    <source>
        <dbReference type="ARBA" id="ARBA00047426"/>
    </source>
</evidence>
<evidence type="ECO:0000256" key="32">
    <source>
        <dbReference type="ARBA" id="ARBA00049475"/>
    </source>
</evidence>
<comment type="subcellular location">
    <subcellularLocation>
        <location evidence="2">Endoplasmic reticulum membrane</location>
        <topology evidence="2">Single-pass membrane protein</topology>
    </subcellularLocation>
    <subcellularLocation>
        <location evidence="3">Microsome membrane</location>
    </subcellularLocation>
</comment>
<dbReference type="GO" id="GO:0034899">
    <property type="term" value="F:trimethylamine monooxygenase activity"/>
    <property type="evidence" value="ECO:0007669"/>
    <property type="project" value="UniProtKB-EC"/>
</dbReference>
<comment type="catalytic activity">
    <reaction evidence="32">
        <text>octan-3-one + NADPH + O2 + H(+) = pentyl propanoate + NADP(+) + H2O</text>
        <dbReference type="Rhea" id="RHEA:54840"/>
        <dbReference type="ChEBI" id="CHEBI:15377"/>
        <dbReference type="ChEBI" id="CHEBI:15378"/>
        <dbReference type="ChEBI" id="CHEBI:15379"/>
        <dbReference type="ChEBI" id="CHEBI:57783"/>
        <dbReference type="ChEBI" id="CHEBI:58349"/>
        <dbReference type="ChEBI" id="CHEBI:80946"/>
        <dbReference type="ChEBI" id="CHEBI:87373"/>
    </reaction>
    <physiologicalReaction direction="left-to-right" evidence="32">
        <dbReference type="Rhea" id="RHEA:54841"/>
    </physiologicalReaction>
</comment>
<evidence type="ECO:0000256" key="26">
    <source>
        <dbReference type="ARBA" id="ARBA00048041"/>
    </source>
</evidence>
<organism evidence="36 37">
    <name type="scientific">Lingula anatina</name>
    <name type="common">Brachiopod</name>
    <name type="synonym">Lingula unguis</name>
    <dbReference type="NCBI Taxonomy" id="7574"/>
    <lineage>
        <taxon>Eukaryota</taxon>
        <taxon>Metazoa</taxon>
        <taxon>Spiralia</taxon>
        <taxon>Lophotrochozoa</taxon>
        <taxon>Brachiopoda</taxon>
        <taxon>Linguliformea</taxon>
        <taxon>Lingulata</taxon>
        <taxon>Lingulida</taxon>
        <taxon>Linguloidea</taxon>
        <taxon>Lingulidae</taxon>
        <taxon>Lingula</taxon>
    </lineage>
</organism>
<evidence type="ECO:0000256" key="6">
    <source>
        <dbReference type="ARBA" id="ARBA00022553"/>
    </source>
</evidence>
<dbReference type="GO" id="GO:0006629">
    <property type="term" value="P:lipid metabolic process"/>
    <property type="evidence" value="ECO:0007669"/>
    <property type="project" value="UniProtKB-KW"/>
</dbReference>
<dbReference type="EC" id="1.-.-.-" evidence="34"/>
<reference evidence="37 38" key="1">
    <citation type="submission" date="2025-04" db="UniProtKB">
        <authorList>
            <consortium name="RefSeq"/>
        </authorList>
    </citation>
    <scope>IDENTIFICATION</scope>
    <source>
        <tissue evidence="37 38">Gonads</tissue>
    </source>
</reference>
<evidence type="ECO:0000256" key="20">
    <source>
        <dbReference type="ARBA" id="ARBA00047338"/>
    </source>
</evidence>
<evidence type="ECO:0000256" key="2">
    <source>
        <dbReference type="ARBA" id="ARBA00004389"/>
    </source>
</evidence>
<dbReference type="AlphaFoldDB" id="A0A1S3IQH8"/>
<evidence type="ECO:0000256" key="8">
    <source>
        <dbReference type="ARBA" id="ARBA00022692"/>
    </source>
</evidence>
<dbReference type="Gene3D" id="3.50.50.60">
    <property type="entry name" value="FAD/NAD(P)-binding domain"/>
    <property type="match status" value="2"/>
</dbReference>
<evidence type="ECO:0000256" key="11">
    <source>
        <dbReference type="ARBA" id="ARBA00022848"/>
    </source>
</evidence>
<comment type="catalytic activity">
    <reaction evidence="30">
        <text>heptan-4-one + NADPH + O2 + H(+) = propyl butanoate + NADP(+) + H2O</text>
        <dbReference type="Rhea" id="RHEA:54852"/>
        <dbReference type="ChEBI" id="CHEBI:15377"/>
        <dbReference type="ChEBI" id="CHEBI:15378"/>
        <dbReference type="ChEBI" id="CHEBI:15379"/>
        <dbReference type="ChEBI" id="CHEBI:57783"/>
        <dbReference type="ChEBI" id="CHEBI:58349"/>
        <dbReference type="ChEBI" id="CHEBI:89484"/>
        <dbReference type="ChEBI" id="CHEBI:89719"/>
    </reaction>
    <physiologicalReaction direction="left-to-right" evidence="30">
        <dbReference type="Rhea" id="RHEA:54853"/>
    </physiologicalReaction>
</comment>
<evidence type="ECO:0000256" key="4">
    <source>
        <dbReference type="ARBA" id="ARBA00009183"/>
    </source>
</evidence>
<evidence type="ECO:0000256" key="5">
    <source>
        <dbReference type="ARBA" id="ARBA00022481"/>
    </source>
</evidence>
<comment type="catalytic activity">
    <reaction evidence="22">
        <text>heptan-2-one + NADPH + O2 + H(+) = pentyl acetate + NADP(+) + H2O</text>
        <dbReference type="Rhea" id="RHEA:54836"/>
        <dbReference type="ChEBI" id="CHEBI:5672"/>
        <dbReference type="ChEBI" id="CHEBI:15377"/>
        <dbReference type="ChEBI" id="CHEBI:15378"/>
        <dbReference type="ChEBI" id="CHEBI:15379"/>
        <dbReference type="ChEBI" id="CHEBI:57783"/>
        <dbReference type="ChEBI" id="CHEBI:58349"/>
        <dbReference type="ChEBI" id="CHEBI:87362"/>
    </reaction>
    <physiologicalReaction direction="left-to-right" evidence="22">
        <dbReference type="Rhea" id="RHEA:54837"/>
    </physiologicalReaction>
</comment>
<name>A0A1S3IQH8_LINAN</name>
<evidence type="ECO:0000256" key="23">
    <source>
        <dbReference type="ARBA" id="ARBA00047855"/>
    </source>
</evidence>
<evidence type="ECO:0000256" key="3">
    <source>
        <dbReference type="ARBA" id="ARBA00004524"/>
    </source>
</evidence>
<comment type="function">
    <text evidence="18">Acts as a Baeyer-Villiger monooxygenase on a broad range of substrates. Catalyzes the insertion of an oxygen atom into a carbon-carbon bond adjacent to a carbonyl, which converts ketones to esters. Active on diverse carbonyl compounds, whereas soft nucleophiles are mostly non- or poorly reactive. In contrast with other forms of FMO it is non- or poorly active on 'classical' substrates such as drugs, pesticides, and dietary components containing soft nucleophilic heteroatoms. Able to oxidize drug molecules bearing a carbonyl group on an aliphatic chain, such as nabumetone and pentoxifylline. Also, in the absence of substrates, shows slow but yet significant NADPH oxidase activity. Acts as a positive modulator of cholesterol biosynthesis as well as glucose homeostasis, promoting metabolic aging via pleiotropic effects.</text>
</comment>
<keyword evidence="12 33" id="KW-0521">NADP</keyword>
<keyword evidence="11" id="KW-0492">Microsome</keyword>
<evidence type="ECO:0000256" key="25">
    <source>
        <dbReference type="ARBA" id="ARBA00047977"/>
    </source>
</evidence>
<evidence type="ECO:0000256" key="30">
    <source>
        <dbReference type="ARBA" id="ARBA00048990"/>
    </source>
</evidence>
<dbReference type="PRINTS" id="PR00370">
    <property type="entry name" value="FMOXYGENASE"/>
</dbReference>
<evidence type="ECO:0000256" key="7">
    <source>
        <dbReference type="ARBA" id="ARBA00022630"/>
    </source>
</evidence>
<keyword evidence="6" id="KW-0597">Phosphoprotein</keyword>
<dbReference type="GO" id="GO:0016174">
    <property type="term" value="F:NAD(P)H oxidase H2O2-forming activity"/>
    <property type="evidence" value="ECO:0007669"/>
    <property type="project" value="UniProtKB-EC"/>
</dbReference>
<keyword evidence="5" id="KW-0488">Methylation</keyword>
<comment type="similarity">
    <text evidence="4 33 34">Belongs to the FMO family.</text>
</comment>
<dbReference type="GO" id="GO:0050660">
    <property type="term" value="F:flavin adenine dinucleotide binding"/>
    <property type="evidence" value="ECO:0007669"/>
    <property type="project" value="InterPro"/>
</dbReference>
<evidence type="ECO:0000256" key="18">
    <source>
        <dbReference type="ARBA" id="ARBA00045722"/>
    </source>
</evidence>
<comment type="catalytic activity">
    <reaction evidence="20">
        <text>hypotaurine + NADH + O2 + H(+) = taurine + NAD(+) + H2O</text>
        <dbReference type="Rhea" id="RHEA:74111"/>
        <dbReference type="ChEBI" id="CHEBI:15377"/>
        <dbReference type="ChEBI" id="CHEBI:15378"/>
        <dbReference type="ChEBI" id="CHEBI:15379"/>
        <dbReference type="ChEBI" id="CHEBI:57540"/>
        <dbReference type="ChEBI" id="CHEBI:57853"/>
        <dbReference type="ChEBI" id="CHEBI:57945"/>
        <dbReference type="ChEBI" id="CHEBI:507393"/>
        <dbReference type="EC" id="1.14.13.8"/>
    </reaction>
    <physiologicalReaction direction="left-to-right" evidence="20">
        <dbReference type="Rhea" id="RHEA:74112"/>
    </physiologicalReaction>
</comment>
<evidence type="ECO:0000256" key="34">
    <source>
        <dbReference type="RuleBase" id="RU361177"/>
    </source>
</evidence>
<gene>
    <name evidence="37 38" type="primary">LOC106166226</name>
</gene>
<dbReference type="RefSeq" id="XP_013400166.1">
    <property type="nucleotide sequence ID" value="XM_013544712.1"/>
</dbReference>
<comment type="catalytic activity">
    <reaction evidence="28">
        <text>octan-3-one + NADPH + O2 + H(+) = ethyl hexanoate + NADP(+) + H2O</text>
        <dbReference type="Rhea" id="RHEA:54856"/>
        <dbReference type="ChEBI" id="CHEBI:15377"/>
        <dbReference type="ChEBI" id="CHEBI:15378"/>
        <dbReference type="ChEBI" id="CHEBI:15379"/>
        <dbReference type="ChEBI" id="CHEBI:57783"/>
        <dbReference type="ChEBI" id="CHEBI:58349"/>
        <dbReference type="ChEBI" id="CHEBI:80946"/>
        <dbReference type="ChEBI" id="CHEBI:86055"/>
    </reaction>
    <physiologicalReaction direction="left-to-right" evidence="28">
        <dbReference type="Rhea" id="RHEA:54857"/>
    </physiologicalReaction>
</comment>
<dbReference type="InterPro" id="IPR002257">
    <property type="entry name" value="Flavin_mOase_5"/>
</dbReference>
<evidence type="ECO:0000313" key="36">
    <source>
        <dbReference type="Proteomes" id="UP000085678"/>
    </source>
</evidence>
<keyword evidence="36" id="KW-1185">Reference proteome</keyword>
<evidence type="ECO:0000256" key="16">
    <source>
        <dbReference type="ARBA" id="ARBA00023098"/>
    </source>
</evidence>
<keyword evidence="14 33" id="KW-0560">Oxidoreductase</keyword>
<evidence type="ECO:0000256" key="35">
    <source>
        <dbReference type="SAM" id="Phobius"/>
    </source>
</evidence>
<dbReference type="Proteomes" id="UP000085678">
    <property type="component" value="Unplaced"/>
</dbReference>
<dbReference type="PANTHER" id="PTHR23023">
    <property type="entry name" value="DIMETHYLANILINE MONOOXYGENASE"/>
    <property type="match status" value="1"/>
</dbReference>
<comment type="catalytic activity">
    <reaction evidence="26">
        <text>hypotaurine + NADPH + O2 + H(+) = taurine + NADP(+) + H2O</text>
        <dbReference type="Rhea" id="RHEA:69819"/>
        <dbReference type="ChEBI" id="CHEBI:15377"/>
        <dbReference type="ChEBI" id="CHEBI:15378"/>
        <dbReference type="ChEBI" id="CHEBI:15379"/>
        <dbReference type="ChEBI" id="CHEBI:57783"/>
        <dbReference type="ChEBI" id="CHEBI:57853"/>
        <dbReference type="ChEBI" id="CHEBI:58349"/>
        <dbReference type="ChEBI" id="CHEBI:507393"/>
        <dbReference type="EC" id="1.14.13.8"/>
    </reaction>
    <physiologicalReaction direction="left-to-right" evidence="26">
        <dbReference type="Rhea" id="RHEA:69820"/>
    </physiologicalReaction>
</comment>
<evidence type="ECO:0000256" key="22">
    <source>
        <dbReference type="ARBA" id="ARBA00047574"/>
    </source>
</evidence>
<comment type="cofactor">
    <cofactor evidence="1 33 34">
        <name>FAD</name>
        <dbReference type="ChEBI" id="CHEBI:57692"/>
    </cofactor>
</comment>
<evidence type="ECO:0000256" key="17">
    <source>
        <dbReference type="ARBA" id="ARBA00023136"/>
    </source>
</evidence>
<dbReference type="GO" id="GO:0005789">
    <property type="term" value="C:endoplasmic reticulum membrane"/>
    <property type="evidence" value="ECO:0007669"/>
    <property type="project" value="UniProtKB-SubCell"/>
</dbReference>
<dbReference type="GO" id="GO:0004499">
    <property type="term" value="F:N,N-dimethylaniline monooxygenase activity"/>
    <property type="evidence" value="ECO:0007669"/>
    <property type="project" value="UniProtKB-UniRule"/>
</dbReference>
<evidence type="ECO:0000256" key="27">
    <source>
        <dbReference type="ARBA" id="ARBA00048088"/>
    </source>
</evidence>
<dbReference type="GO" id="GO:0050661">
    <property type="term" value="F:NADP binding"/>
    <property type="evidence" value="ECO:0007669"/>
    <property type="project" value="InterPro"/>
</dbReference>
<keyword evidence="15 33" id="KW-0503">Monooxygenase</keyword>
<evidence type="ECO:0000256" key="13">
    <source>
        <dbReference type="ARBA" id="ARBA00022989"/>
    </source>
</evidence>
<evidence type="ECO:0000313" key="38">
    <source>
        <dbReference type="RefSeq" id="XP_013400167.1"/>
    </source>
</evidence>
<keyword evidence="9 33" id="KW-0256">Endoplasmic reticulum</keyword>
<dbReference type="PRINTS" id="PR01125">
    <property type="entry name" value="FMOXYGENASE5"/>
</dbReference>
<keyword evidence="7 33" id="KW-0285">Flavoprotein</keyword>
<dbReference type="InterPro" id="IPR020946">
    <property type="entry name" value="Flavin_mOase-like"/>
</dbReference>
<dbReference type="InterPro" id="IPR050346">
    <property type="entry name" value="FMO-like"/>
</dbReference>
<feature type="transmembrane region" description="Helical" evidence="35">
    <location>
        <begin position="514"/>
        <end position="533"/>
    </location>
</feature>
<comment type="catalytic activity">
    <reaction evidence="21">
        <text>hexan-3-one + NADPH + O2 + H(+) = propyl propanoate + NADP(+) + H2O</text>
        <dbReference type="Rhea" id="RHEA:54848"/>
        <dbReference type="ChEBI" id="CHEBI:15377"/>
        <dbReference type="ChEBI" id="CHEBI:15378"/>
        <dbReference type="ChEBI" id="CHEBI:15379"/>
        <dbReference type="ChEBI" id="CHEBI:57783"/>
        <dbReference type="ChEBI" id="CHEBI:58349"/>
        <dbReference type="ChEBI" id="CHEBI:89828"/>
        <dbReference type="ChEBI" id="CHEBI:89891"/>
    </reaction>
    <physiologicalReaction direction="left-to-right" evidence="21">
        <dbReference type="Rhea" id="RHEA:54849"/>
    </physiologicalReaction>
</comment>
<keyword evidence="10 33" id="KW-0274">FAD</keyword>
<dbReference type="GeneID" id="106166226"/>
<proteinExistence type="inferred from homology"/>
<evidence type="ECO:0000256" key="1">
    <source>
        <dbReference type="ARBA" id="ARBA00001974"/>
    </source>
</evidence>
<dbReference type="Pfam" id="PF00743">
    <property type="entry name" value="FMO-like"/>
    <property type="match status" value="1"/>
</dbReference>
<keyword evidence="13 35" id="KW-1133">Transmembrane helix</keyword>
<dbReference type="RefSeq" id="XP_013400167.1">
    <property type="nucleotide sequence ID" value="XM_013544713.1"/>
</dbReference>
<comment type="catalytic activity">
    <reaction evidence="24">
        <text>NADPH + O2 + H(+) = H2O2 + NADP(+)</text>
        <dbReference type="Rhea" id="RHEA:11260"/>
        <dbReference type="ChEBI" id="CHEBI:15378"/>
        <dbReference type="ChEBI" id="CHEBI:15379"/>
        <dbReference type="ChEBI" id="CHEBI:16240"/>
        <dbReference type="ChEBI" id="CHEBI:57783"/>
        <dbReference type="ChEBI" id="CHEBI:58349"/>
        <dbReference type="EC" id="1.6.3.1"/>
    </reaction>
    <physiologicalReaction direction="left-to-right" evidence="24">
        <dbReference type="Rhea" id="RHEA:11261"/>
    </physiologicalReaction>
</comment>
<accession>A0A1S3IQH8</accession>
<evidence type="ECO:0000256" key="31">
    <source>
        <dbReference type="ARBA" id="ARBA00049443"/>
    </source>
</evidence>
<dbReference type="SUPFAM" id="SSF51905">
    <property type="entry name" value="FAD/NAD(P)-binding domain"/>
    <property type="match status" value="2"/>
</dbReference>
<evidence type="ECO:0000256" key="29">
    <source>
        <dbReference type="ARBA" id="ARBA00048989"/>
    </source>
</evidence>
<keyword evidence="17 33" id="KW-0472">Membrane</keyword>
<sequence length="534" mass="60702">MAGKKVAVIGAGSSGLVAIKCCLDEGLSPVCFERSADIGGLWNFRPEGKEDGQATVMKSTIINTSKEMMCWSDFPIPKEYPNYMHNTYVMKYFRLFVDKFDLTKYIKFQHEIVLIKQAPCSEETGQWEVKVKDIGQDQEHTYVFDAVLVCTGHHARKYEPTFPGQEEFQGKIIHSHDYRDHKGYEDKRVVVVGVGNSGNDVASELGRISQRVFLATRRGTWIFNRVGENGLPGDVIASRRLTRMIFSLLPFNMLCSMIESKVNARFDHEKYGLKPKHRIMSAHPSVNDDLPNRILSGGVVVKPNIRRFTKTGVEFEDGTMEDNIDAVILATGYIFGFPFIDEKVIKVEKNVADLYKYMWPLTTDHPTLAVIGYIQPLGAIFPIAELQCRWATRVFKGLCMLPSKEDMKTDILRKRHAMAKRYVPSQRHTIQVDYVPYMDELADQVGCKPDILKLFLTDPRLALEVLTGPCTPCQYRLCGPGQWAGAREAVLTTMDRVYYPLNTRKCDESRRDTGMMKLLVAMVLIIAVIFKLFF</sequence>
<evidence type="ECO:0000256" key="19">
    <source>
        <dbReference type="ARBA" id="ARBA00045957"/>
    </source>
</evidence>
<evidence type="ECO:0000256" key="14">
    <source>
        <dbReference type="ARBA" id="ARBA00023002"/>
    </source>
</evidence>
<evidence type="ECO:0000313" key="37">
    <source>
        <dbReference type="RefSeq" id="XP_013400166.1"/>
    </source>
</evidence>
<evidence type="ECO:0000256" key="10">
    <source>
        <dbReference type="ARBA" id="ARBA00022827"/>
    </source>
</evidence>
<comment type="catalytic activity">
    <reaction evidence="29">
        <text>(2E)-geranial + NADPH + O2 + H(+) = (1E)-2,6-dimethylhepta-1,5-dien-1-yl formate + NADP(+) + H2O</text>
        <dbReference type="Rhea" id="RHEA:54860"/>
        <dbReference type="ChEBI" id="CHEBI:15377"/>
        <dbReference type="ChEBI" id="CHEBI:15378"/>
        <dbReference type="ChEBI" id="CHEBI:15379"/>
        <dbReference type="ChEBI" id="CHEBI:16980"/>
        <dbReference type="ChEBI" id="CHEBI:57783"/>
        <dbReference type="ChEBI" id="CHEBI:58349"/>
        <dbReference type="ChEBI" id="CHEBI:138375"/>
    </reaction>
    <physiologicalReaction direction="left-to-right" evidence="29">
        <dbReference type="Rhea" id="RHEA:54861"/>
    </physiologicalReaction>
</comment>
<evidence type="ECO:0000256" key="15">
    <source>
        <dbReference type="ARBA" id="ARBA00023033"/>
    </source>
</evidence>
<evidence type="ECO:0000256" key="12">
    <source>
        <dbReference type="ARBA" id="ARBA00022857"/>
    </source>
</evidence>
<evidence type="ECO:0000256" key="33">
    <source>
        <dbReference type="PIRNR" id="PIRNR000332"/>
    </source>
</evidence>
<keyword evidence="16" id="KW-0443">Lipid metabolism</keyword>
<dbReference type="FunFam" id="3.50.50.60:FF:000159">
    <property type="entry name" value="Dimethylaniline monooxygenase [N-oxide-forming]"/>
    <property type="match status" value="1"/>
</dbReference>
<comment type="catalytic activity">
    <reaction evidence="27">
        <text>trimethylamine + NADPH + O2 = trimethylamine N-oxide + NADP(+) + H2O</text>
        <dbReference type="Rhea" id="RHEA:31979"/>
        <dbReference type="ChEBI" id="CHEBI:15377"/>
        <dbReference type="ChEBI" id="CHEBI:15379"/>
        <dbReference type="ChEBI" id="CHEBI:15724"/>
        <dbReference type="ChEBI" id="CHEBI:57783"/>
        <dbReference type="ChEBI" id="CHEBI:58349"/>
        <dbReference type="ChEBI" id="CHEBI:58389"/>
        <dbReference type="EC" id="1.14.13.148"/>
    </reaction>
    <physiologicalReaction direction="left-to-right" evidence="27">
        <dbReference type="Rhea" id="RHEA:31980"/>
    </physiologicalReaction>
</comment>
<dbReference type="InterPro" id="IPR036188">
    <property type="entry name" value="FAD/NAD-bd_sf"/>
</dbReference>
<dbReference type="PIRSF" id="PIRSF000332">
    <property type="entry name" value="FMO"/>
    <property type="match status" value="1"/>
</dbReference>
<dbReference type="OrthoDB" id="66881at2759"/>
<keyword evidence="8 35" id="KW-0812">Transmembrane</keyword>
<evidence type="ECO:0000256" key="28">
    <source>
        <dbReference type="ARBA" id="ARBA00048459"/>
    </source>
</evidence>
<evidence type="ECO:0000256" key="24">
    <source>
        <dbReference type="ARBA" id="ARBA00047864"/>
    </source>
</evidence>
<dbReference type="InterPro" id="IPR000960">
    <property type="entry name" value="Flavin_mOase"/>
</dbReference>
<comment type="function">
    <text evidence="19">Broad spectrum monooxygenase that catalyzes the oxygenation of a wide variety of nitrogen- and sulfur-containing compounds including xenobiotics. Catalyzes the S-oxygenation of hypotaurine to produce taurine, an organic osmolyte involved in cell volume regulation as well as a variety of cytoprotective and developmental processes. In vitro, catalyzes the N-oxygenation of trimethylamine (TMA) to produce trimethylamine N-oxide (TMAO) and could therefore participate to the detoxification of this compound that is generated by the action of gut microbiota from dietary precursors such as choline, choline containing compounds, betaine or L-carnitine.</text>
</comment>
<protein>
    <recommendedName>
        <fullName evidence="34">Flavin-containing monooxygenase</fullName>
        <ecNumber evidence="34">1.-.-.-</ecNumber>
    </recommendedName>
</protein>
<evidence type="ECO:0000256" key="9">
    <source>
        <dbReference type="ARBA" id="ARBA00022824"/>
    </source>
</evidence>